<proteinExistence type="predicted"/>
<organism evidence="1 2">
    <name type="scientific">Linum tenue</name>
    <dbReference type="NCBI Taxonomy" id="586396"/>
    <lineage>
        <taxon>Eukaryota</taxon>
        <taxon>Viridiplantae</taxon>
        <taxon>Streptophyta</taxon>
        <taxon>Embryophyta</taxon>
        <taxon>Tracheophyta</taxon>
        <taxon>Spermatophyta</taxon>
        <taxon>Magnoliopsida</taxon>
        <taxon>eudicotyledons</taxon>
        <taxon>Gunneridae</taxon>
        <taxon>Pentapetalae</taxon>
        <taxon>rosids</taxon>
        <taxon>fabids</taxon>
        <taxon>Malpighiales</taxon>
        <taxon>Linaceae</taxon>
        <taxon>Linum</taxon>
    </lineage>
</organism>
<sequence length="35" mass="3992">MIMSKTLLGLKQVALPTLRDHRLNDMAFIEGHILD</sequence>
<dbReference type="EMBL" id="CAMGYJ010000005">
    <property type="protein sequence ID" value="CAI0425342.1"/>
    <property type="molecule type" value="Genomic_DNA"/>
</dbReference>
<evidence type="ECO:0000313" key="1">
    <source>
        <dbReference type="EMBL" id="CAI0425342.1"/>
    </source>
</evidence>
<keyword evidence="2" id="KW-1185">Reference proteome</keyword>
<accession>A0AAV0KUM4</accession>
<dbReference type="AlphaFoldDB" id="A0AAV0KUM4"/>
<reference evidence="1" key="1">
    <citation type="submission" date="2022-08" db="EMBL/GenBank/DDBJ databases">
        <authorList>
            <person name="Gutierrez-Valencia J."/>
        </authorList>
    </citation>
    <scope>NUCLEOTIDE SEQUENCE</scope>
</reference>
<name>A0AAV0KUM4_9ROSI</name>
<evidence type="ECO:0000313" key="2">
    <source>
        <dbReference type="Proteomes" id="UP001154282"/>
    </source>
</evidence>
<comment type="caution">
    <text evidence="1">The sequence shown here is derived from an EMBL/GenBank/DDBJ whole genome shotgun (WGS) entry which is preliminary data.</text>
</comment>
<protein>
    <submittedName>
        <fullName evidence="1">Uncharacterized protein</fullName>
    </submittedName>
</protein>
<gene>
    <name evidence="1" type="ORF">LITE_LOCUS20352</name>
</gene>
<dbReference type="Proteomes" id="UP001154282">
    <property type="component" value="Unassembled WGS sequence"/>
</dbReference>